<gene>
    <name evidence="5" type="ORF">ADFLV_2821</name>
</gene>
<name>A0AAE7BGC5_9BACT</name>
<keyword evidence="6" id="KW-1185">Reference proteome</keyword>
<feature type="domain" description="AMP-binding enzyme C-terminal" evidence="4">
    <location>
        <begin position="365"/>
        <end position="437"/>
    </location>
</feature>
<dbReference type="RefSeq" id="WP_228712366.1">
    <property type="nucleotide sequence ID" value="NZ_CP053835.1"/>
</dbReference>
<dbReference type="Pfam" id="PF00501">
    <property type="entry name" value="AMP-binding"/>
    <property type="match status" value="1"/>
</dbReference>
<dbReference type="SUPFAM" id="SSF56801">
    <property type="entry name" value="Acetyl-CoA synthetase-like"/>
    <property type="match status" value="1"/>
</dbReference>
<dbReference type="PANTHER" id="PTHR24096:SF149">
    <property type="entry name" value="AMP-BINDING DOMAIN-CONTAINING PROTEIN-RELATED"/>
    <property type="match status" value="1"/>
</dbReference>
<dbReference type="KEGG" id="adz:ADFLV_2821"/>
<sequence length="452" mass="51649">MINWIFDNFKIFGNKIAINYKNRSYTYLQLFLQIKKIEKEIISNVAKNEVIAIIGDYSFESIAVLFALSKNRNIIVPITSVAENEIKDKIEESFCDKIIRIVDEKYVVENNIPKEKHQIIKDLQEKNSSGLILFSSGSTAKPKAMIHDFDILLNSYKNKKKKSLNMIVFLMFDHIGGLNTLLNILSIGSTMIIPENRNPDDICKLIQDYKITVLPSSPTFLNLILMNNSHNKYDLSSLKMITYGTETMPDSLLIRLKNSFPKVKFLQTFGTSETGIANTKSKSSNSTFMKIENLDLEYKIVENELWLKSKTQILGYLNSSMDSFTKDGWFKTGDLVETLDDGYIKIIGRNKEVINVGGQKVLPSEVESVILYMKEIEDCIVYGEKNLITGQTVICDVVLKEDISNIKVLIRKFCKDKLDNYKIPTKVNIVDKINFTDRFKKIRGSIKKSVSI</sequence>
<organism evidence="5 6">
    <name type="scientific">Arcobacter defluvii</name>
    <dbReference type="NCBI Taxonomy" id="873191"/>
    <lineage>
        <taxon>Bacteria</taxon>
        <taxon>Pseudomonadati</taxon>
        <taxon>Campylobacterota</taxon>
        <taxon>Epsilonproteobacteria</taxon>
        <taxon>Campylobacterales</taxon>
        <taxon>Arcobacteraceae</taxon>
        <taxon>Arcobacter</taxon>
    </lineage>
</organism>
<dbReference type="InterPro" id="IPR000873">
    <property type="entry name" value="AMP-dep_synth/lig_dom"/>
</dbReference>
<evidence type="ECO:0000256" key="2">
    <source>
        <dbReference type="ARBA" id="ARBA00022598"/>
    </source>
</evidence>
<dbReference type="AlphaFoldDB" id="A0AAE7BGC5"/>
<comment type="similarity">
    <text evidence="1">Belongs to the ATP-dependent AMP-binding enzyme family.</text>
</comment>
<evidence type="ECO:0000259" key="4">
    <source>
        <dbReference type="Pfam" id="PF13193"/>
    </source>
</evidence>
<dbReference type="InterPro" id="IPR025110">
    <property type="entry name" value="AMP-bd_C"/>
</dbReference>
<evidence type="ECO:0000259" key="3">
    <source>
        <dbReference type="Pfam" id="PF00501"/>
    </source>
</evidence>
<dbReference type="EMBL" id="CP053835">
    <property type="protein sequence ID" value="QKF78791.1"/>
    <property type="molecule type" value="Genomic_DNA"/>
</dbReference>
<dbReference type="GO" id="GO:0016405">
    <property type="term" value="F:CoA-ligase activity"/>
    <property type="evidence" value="ECO:0007669"/>
    <property type="project" value="TreeGrafter"/>
</dbReference>
<dbReference type="InterPro" id="IPR042099">
    <property type="entry name" value="ANL_N_sf"/>
</dbReference>
<dbReference type="Gene3D" id="3.30.300.30">
    <property type="match status" value="1"/>
</dbReference>
<feature type="domain" description="AMP-dependent synthetase/ligase" evidence="3">
    <location>
        <begin position="12"/>
        <end position="279"/>
    </location>
</feature>
<dbReference type="Proteomes" id="UP000503313">
    <property type="component" value="Chromosome"/>
</dbReference>
<evidence type="ECO:0000256" key="1">
    <source>
        <dbReference type="ARBA" id="ARBA00006432"/>
    </source>
</evidence>
<protein>
    <submittedName>
        <fullName evidence="5">Acyl-CoA synthetase (AMP-forming) / AMP-acid ligase II</fullName>
    </submittedName>
</protein>
<reference evidence="5 6" key="1">
    <citation type="submission" date="2020-05" db="EMBL/GenBank/DDBJ databases">
        <title>Complete genome sequencing of Campylobacter and Arcobacter type strains.</title>
        <authorList>
            <person name="Miller W.G."/>
            <person name="Yee E."/>
        </authorList>
    </citation>
    <scope>NUCLEOTIDE SEQUENCE [LARGE SCALE GENOMIC DNA]</scope>
    <source>
        <strain evidence="5 6">LMG 25694</strain>
    </source>
</reference>
<accession>A0AAE7BGC5</accession>
<dbReference type="Pfam" id="PF13193">
    <property type="entry name" value="AMP-binding_C"/>
    <property type="match status" value="1"/>
</dbReference>
<dbReference type="PANTHER" id="PTHR24096">
    <property type="entry name" value="LONG-CHAIN-FATTY-ACID--COA LIGASE"/>
    <property type="match status" value="1"/>
</dbReference>
<dbReference type="InterPro" id="IPR045851">
    <property type="entry name" value="AMP-bd_C_sf"/>
</dbReference>
<dbReference type="CDD" id="cd04433">
    <property type="entry name" value="AFD_class_I"/>
    <property type="match status" value="1"/>
</dbReference>
<dbReference type="Gene3D" id="3.40.50.12780">
    <property type="entry name" value="N-terminal domain of ligase-like"/>
    <property type="match status" value="1"/>
</dbReference>
<keyword evidence="2 5" id="KW-0436">Ligase</keyword>
<evidence type="ECO:0000313" key="6">
    <source>
        <dbReference type="Proteomes" id="UP000503313"/>
    </source>
</evidence>
<proteinExistence type="inferred from homology"/>
<evidence type="ECO:0000313" key="5">
    <source>
        <dbReference type="EMBL" id="QKF78791.1"/>
    </source>
</evidence>